<dbReference type="InterPro" id="IPR045851">
    <property type="entry name" value="AMP-bd_C_sf"/>
</dbReference>
<dbReference type="PROSITE" id="PS00455">
    <property type="entry name" value="AMP_BINDING"/>
    <property type="match status" value="1"/>
</dbReference>
<feature type="domain" description="AMP-dependent synthetase/ligase" evidence="3">
    <location>
        <begin position="260"/>
        <end position="385"/>
    </location>
</feature>
<protein>
    <recommendedName>
        <fullName evidence="7">Acetyl-CoA synthetase-like protein</fullName>
    </recommendedName>
</protein>
<accession>A0ABQ0LZ94</accession>
<dbReference type="InterPro" id="IPR020845">
    <property type="entry name" value="AMP-binding_CS"/>
</dbReference>
<dbReference type="PANTHER" id="PTHR24096:SF149">
    <property type="entry name" value="AMP-BINDING DOMAIN-CONTAINING PROTEIN-RELATED"/>
    <property type="match status" value="1"/>
</dbReference>
<evidence type="ECO:0000259" key="3">
    <source>
        <dbReference type="Pfam" id="PF00501"/>
    </source>
</evidence>
<keyword evidence="6" id="KW-1185">Reference proteome</keyword>
<dbReference type="Pfam" id="PF00501">
    <property type="entry name" value="AMP-binding"/>
    <property type="match status" value="2"/>
</dbReference>
<reference evidence="5" key="1">
    <citation type="submission" date="2014-09" db="EMBL/GenBank/DDBJ databases">
        <title>Genome sequence of the luminous mushroom Mycena chlorophos for searching fungal bioluminescence genes.</title>
        <authorList>
            <person name="Tanaka Y."/>
            <person name="Kasuga D."/>
            <person name="Oba Y."/>
            <person name="Hase S."/>
            <person name="Sato K."/>
            <person name="Oba Y."/>
            <person name="Sakakibara Y."/>
        </authorList>
    </citation>
    <scope>NUCLEOTIDE SEQUENCE</scope>
</reference>
<dbReference type="InterPro" id="IPR000873">
    <property type="entry name" value="AMP-dep_synth/lig_dom"/>
</dbReference>
<dbReference type="Gene3D" id="3.40.50.12780">
    <property type="entry name" value="N-terminal domain of ligase-like"/>
    <property type="match status" value="1"/>
</dbReference>
<evidence type="ECO:0000259" key="4">
    <source>
        <dbReference type="Pfam" id="PF13193"/>
    </source>
</evidence>
<dbReference type="InterPro" id="IPR042099">
    <property type="entry name" value="ANL_N_sf"/>
</dbReference>
<feature type="domain" description="AMP-binding enzyme C-terminal" evidence="4">
    <location>
        <begin position="436"/>
        <end position="512"/>
    </location>
</feature>
<sequence length="530" mass="57183">MVYTSKHTVPLPNLDVLTFLFDFPGSLAQEDTLLYADAHNPENGITKAQARTLTRRIAHTLREHFSIGRNGPGKDVVVVISTGQFMLPALFYGIIAAGGVASLASPSFRPEELARQIDLGSAKLCISCALTQDTLLAAARISGIPLHRCLVLQSGTPSSPWTLRQLTGSSHANLVGKGELDWPRITSKDELDNSLTCLLYSSGTTGPPKGVMLSHTNLIGLPLMTGRAMREQWDRGDKFPYRTLAHLPTAHVAGVMDFLRFNEELEITVLFSVPPIFLLIAKSPAVKNQLKALRSVTSGAAPMGKELQSEASKKIGCVIAQTWGLSETTGSATVGDHEHADSTGSVGALLPHVELRIVDEDGKDCPEGMPGEILIRGPTITRGYYNNPQANAESYHEGFLCTGDIGFFNRDLQLLYVVDRKKELIKYKGAQVAPAELEATLLSHPLILDAGVIGVFSNELATEVPRAYVVADSEKISAQEIQAFVKKSLASYKQLRGGVVFVPAIPKSPSGKILRKELRAMAASSVKAKL</sequence>
<dbReference type="PANTHER" id="PTHR24096">
    <property type="entry name" value="LONG-CHAIN-FATTY-ACID--COA LIGASE"/>
    <property type="match status" value="1"/>
</dbReference>
<evidence type="ECO:0000313" key="6">
    <source>
        <dbReference type="Proteomes" id="UP000815677"/>
    </source>
</evidence>
<dbReference type="InterPro" id="IPR025110">
    <property type="entry name" value="AMP-bd_C"/>
</dbReference>
<name>A0ABQ0LZ94_MYCCL</name>
<dbReference type="Gene3D" id="3.40.50.980">
    <property type="match status" value="2"/>
</dbReference>
<organism evidence="5 6">
    <name type="scientific">Mycena chlorophos</name>
    <name type="common">Agaric fungus</name>
    <name type="synonym">Agaricus chlorophos</name>
    <dbReference type="NCBI Taxonomy" id="658473"/>
    <lineage>
        <taxon>Eukaryota</taxon>
        <taxon>Fungi</taxon>
        <taxon>Dikarya</taxon>
        <taxon>Basidiomycota</taxon>
        <taxon>Agaricomycotina</taxon>
        <taxon>Agaricomycetes</taxon>
        <taxon>Agaricomycetidae</taxon>
        <taxon>Agaricales</taxon>
        <taxon>Marasmiineae</taxon>
        <taxon>Mycenaceae</taxon>
        <taxon>Mycena</taxon>
    </lineage>
</organism>
<comment type="similarity">
    <text evidence="1">Belongs to the ATP-dependent AMP-binding enzyme family.</text>
</comment>
<evidence type="ECO:0000313" key="5">
    <source>
        <dbReference type="EMBL" id="GAT56363.1"/>
    </source>
</evidence>
<keyword evidence="2" id="KW-0436">Ligase</keyword>
<dbReference type="Proteomes" id="UP000815677">
    <property type="component" value="Unassembled WGS sequence"/>
</dbReference>
<dbReference type="Gene3D" id="3.30.300.30">
    <property type="match status" value="1"/>
</dbReference>
<dbReference type="SUPFAM" id="SSF56801">
    <property type="entry name" value="Acetyl-CoA synthetase-like"/>
    <property type="match status" value="1"/>
</dbReference>
<evidence type="ECO:0000256" key="1">
    <source>
        <dbReference type="ARBA" id="ARBA00006432"/>
    </source>
</evidence>
<feature type="domain" description="AMP-dependent synthetase/ligase" evidence="3">
    <location>
        <begin position="42"/>
        <end position="258"/>
    </location>
</feature>
<dbReference type="Pfam" id="PF13193">
    <property type="entry name" value="AMP-binding_C"/>
    <property type="match status" value="1"/>
</dbReference>
<evidence type="ECO:0008006" key="7">
    <source>
        <dbReference type="Google" id="ProtNLM"/>
    </source>
</evidence>
<proteinExistence type="inferred from homology"/>
<evidence type="ECO:0000256" key="2">
    <source>
        <dbReference type="ARBA" id="ARBA00022598"/>
    </source>
</evidence>
<dbReference type="EMBL" id="DF849259">
    <property type="protein sequence ID" value="GAT56363.1"/>
    <property type="molecule type" value="Genomic_DNA"/>
</dbReference>
<gene>
    <name evidence="5" type="ORF">MCHLO_13021</name>
</gene>